<dbReference type="EMBL" id="WVRA01000008">
    <property type="protein sequence ID" value="NOE20044.1"/>
    <property type="molecule type" value="Genomic_DNA"/>
</dbReference>
<feature type="domain" description="Glycosyltransferase 2-like" evidence="1">
    <location>
        <begin position="5"/>
        <end position="164"/>
    </location>
</feature>
<reference evidence="2" key="1">
    <citation type="submission" date="2019-12" db="EMBL/GenBank/DDBJ databases">
        <title>Ruegeria JWLKs population differentiation of coral mucus and skeleton niches.</title>
        <authorList>
            <person name="Luo D."/>
        </authorList>
    </citation>
    <scope>NUCLEOTIDE SEQUENCE</scope>
    <source>
        <strain evidence="2">HKCCD6181</strain>
    </source>
</reference>
<evidence type="ECO:0000313" key="2">
    <source>
        <dbReference type="EMBL" id="NOE20044.1"/>
    </source>
</evidence>
<dbReference type="Gene3D" id="3.90.550.10">
    <property type="entry name" value="Spore Coat Polysaccharide Biosynthesis Protein SpsA, Chain A"/>
    <property type="match status" value="1"/>
</dbReference>
<evidence type="ECO:0000313" key="3">
    <source>
        <dbReference type="Proteomes" id="UP000597886"/>
    </source>
</evidence>
<dbReference type="PANTHER" id="PTHR43179">
    <property type="entry name" value="RHAMNOSYLTRANSFERASE WBBL"/>
    <property type="match status" value="1"/>
</dbReference>
<dbReference type="InterPro" id="IPR029044">
    <property type="entry name" value="Nucleotide-diphossugar_trans"/>
</dbReference>
<dbReference type="CDD" id="cd04186">
    <property type="entry name" value="GT_2_like_c"/>
    <property type="match status" value="1"/>
</dbReference>
<accession>A0AA90Z3M9</accession>
<dbReference type="AlphaFoldDB" id="A0AA90Z3M9"/>
<name>A0AA90Z3M9_9RHOB</name>
<gene>
    <name evidence="2" type="ORF">GS634_18115</name>
</gene>
<dbReference type="Pfam" id="PF00535">
    <property type="entry name" value="Glycos_transf_2"/>
    <property type="match status" value="1"/>
</dbReference>
<dbReference type="PANTHER" id="PTHR43179:SF7">
    <property type="entry name" value="RHAMNOSYLTRANSFERASE WBBL"/>
    <property type="match status" value="1"/>
</dbReference>
<organism evidence="2 3">
    <name type="scientific">Ruegeria atlantica</name>
    <dbReference type="NCBI Taxonomy" id="81569"/>
    <lineage>
        <taxon>Bacteria</taxon>
        <taxon>Pseudomonadati</taxon>
        <taxon>Pseudomonadota</taxon>
        <taxon>Alphaproteobacteria</taxon>
        <taxon>Rhodobacterales</taxon>
        <taxon>Roseobacteraceae</taxon>
        <taxon>Ruegeria</taxon>
    </lineage>
</organism>
<protein>
    <submittedName>
        <fullName evidence="2">Glycosyltransferase</fullName>
    </submittedName>
</protein>
<proteinExistence type="predicted"/>
<dbReference type="InterPro" id="IPR001173">
    <property type="entry name" value="Glyco_trans_2-like"/>
</dbReference>
<dbReference type="RefSeq" id="WP_171331467.1">
    <property type="nucleotide sequence ID" value="NZ_WVRA01000008.1"/>
</dbReference>
<sequence length="284" mass="30975">MSQITIISVCYNSSGVLPEMLNSIPEGVPTILVDNGSDDIEAVRQMAEAHGATLIESPDNIGFGRACNVGAAKATTDLLLFLNPDSHLLPGALDALQEGADNHPDASAFNPAILDRKGAPRFRRYSVIIPRNETLPRKTADSDFELPVLVGAAFLVRREAFEAVGGFDPEIFLYHEDDDLSLRLKAVCGPLYYVHNAQMRHARGKSSPGSPAIAGLKGWYMGQSRVHVARKHEVPMAFGRALASALLQMLSPAVLFSARKRAKQWAFLRGVWHGRNTRPAPFRP</sequence>
<comment type="caution">
    <text evidence="2">The sequence shown here is derived from an EMBL/GenBank/DDBJ whole genome shotgun (WGS) entry which is preliminary data.</text>
</comment>
<dbReference type="SUPFAM" id="SSF53448">
    <property type="entry name" value="Nucleotide-diphospho-sugar transferases"/>
    <property type="match status" value="1"/>
</dbReference>
<dbReference type="Proteomes" id="UP000597886">
    <property type="component" value="Unassembled WGS sequence"/>
</dbReference>
<evidence type="ECO:0000259" key="1">
    <source>
        <dbReference type="Pfam" id="PF00535"/>
    </source>
</evidence>